<dbReference type="EMBL" id="CAQQ02390479">
    <property type="status" value="NOT_ANNOTATED_CDS"/>
    <property type="molecule type" value="Genomic_DNA"/>
</dbReference>
<accession>T1GS92</accession>
<keyword evidence="2" id="KW-1185">Reference proteome</keyword>
<reference evidence="2" key="1">
    <citation type="submission" date="2013-02" db="EMBL/GenBank/DDBJ databases">
        <authorList>
            <person name="Hughes D."/>
        </authorList>
    </citation>
    <scope>NUCLEOTIDE SEQUENCE</scope>
    <source>
        <strain>Durham</strain>
        <strain evidence="2">NC isolate 2 -- Noor lab</strain>
    </source>
</reference>
<sequence>MLYINDFQVYDSLGPHSGGNAISAFYYKFLGLPSYLKSKILFIFVAILTLAKYDNSGIHLICGFKKGLNSTYYCRFYLTPKSICQHLIDVIGKCFSTSKEVCFYLNLKILEKHHKETQ</sequence>
<dbReference type="HOGENOM" id="CLU_2078919_0_0_1"/>
<dbReference type="EnsemblMetazoa" id="MESCA006543-RA">
    <property type="protein sequence ID" value="MESCA006543-PA"/>
    <property type="gene ID" value="MESCA006543"/>
</dbReference>
<name>T1GS92_MEGSC</name>
<reference evidence="1" key="2">
    <citation type="submission" date="2015-06" db="UniProtKB">
        <authorList>
            <consortium name="EnsemblMetazoa"/>
        </authorList>
    </citation>
    <scope>IDENTIFICATION</scope>
</reference>
<protein>
    <submittedName>
        <fullName evidence="1">Uncharacterized protein</fullName>
    </submittedName>
</protein>
<dbReference type="Proteomes" id="UP000015102">
    <property type="component" value="Unassembled WGS sequence"/>
</dbReference>
<organism evidence="1 2">
    <name type="scientific">Megaselia scalaris</name>
    <name type="common">Humpbacked fly</name>
    <name type="synonym">Phora scalaris</name>
    <dbReference type="NCBI Taxonomy" id="36166"/>
    <lineage>
        <taxon>Eukaryota</taxon>
        <taxon>Metazoa</taxon>
        <taxon>Ecdysozoa</taxon>
        <taxon>Arthropoda</taxon>
        <taxon>Hexapoda</taxon>
        <taxon>Insecta</taxon>
        <taxon>Pterygota</taxon>
        <taxon>Neoptera</taxon>
        <taxon>Endopterygota</taxon>
        <taxon>Diptera</taxon>
        <taxon>Brachycera</taxon>
        <taxon>Muscomorpha</taxon>
        <taxon>Platypezoidea</taxon>
        <taxon>Phoridae</taxon>
        <taxon>Megaseliini</taxon>
        <taxon>Megaselia</taxon>
    </lineage>
</organism>
<evidence type="ECO:0000313" key="1">
    <source>
        <dbReference type="EnsemblMetazoa" id="MESCA006543-PA"/>
    </source>
</evidence>
<evidence type="ECO:0000313" key="2">
    <source>
        <dbReference type="Proteomes" id="UP000015102"/>
    </source>
</evidence>
<dbReference type="AlphaFoldDB" id="T1GS92"/>
<proteinExistence type="predicted"/>